<keyword evidence="1" id="KW-0175">Coiled coil</keyword>
<dbReference type="GO" id="GO:0005886">
    <property type="term" value="C:plasma membrane"/>
    <property type="evidence" value="ECO:0007669"/>
    <property type="project" value="TreeGrafter"/>
</dbReference>
<comment type="caution">
    <text evidence="3">The sequence shown here is derived from an EMBL/GenBank/DDBJ whole genome shotgun (WGS) entry which is preliminary data.</text>
</comment>
<protein>
    <submittedName>
        <fullName evidence="3">Disks large 5-like 1</fullName>
    </submittedName>
</protein>
<keyword evidence="4" id="KW-1185">Reference proteome</keyword>
<feature type="coiled-coil region" evidence="1">
    <location>
        <begin position="323"/>
        <end position="371"/>
    </location>
</feature>
<evidence type="ECO:0000313" key="4">
    <source>
        <dbReference type="Proteomes" id="UP000747542"/>
    </source>
</evidence>
<feature type="region of interest" description="Disordered" evidence="2">
    <location>
        <begin position="217"/>
        <end position="239"/>
    </location>
</feature>
<evidence type="ECO:0000256" key="2">
    <source>
        <dbReference type="SAM" id="MobiDB-lite"/>
    </source>
</evidence>
<dbReference type="GO" id="GO:0035331">
    <property type="term" value="P:negative regulation of hippo signaling"/>
    <property type="evidence" value="ECO:0007669"/>
    <property type="project" value="TreeGrafter"/>
</dbReference>
<reference evidence="3" key="1">
    <citation type="journal article" date="2021" name="Sci. Adv.">
        <title>The American lobster genome reveals insights on longevity, neural, and immune adaptations.</title>
        <authorList>
            <person name="Polinski J.M."/>
            <person name="Zimin A.V."/>
            <person name="Clark K.F."/>
            <person name="Kohn A.B."/>
            <person name="Sadowski N."/>
            <person name="Timp W."/>
            <person name="Ptitsyn A."/>
            <person name="Khanna P."/>
            <person name="Romanova D.Y."/>
            <person name="Williams P."/>
            <person name="Greenwood S.J."/>
            <person name="Moroz L.L."/>
            <person name="Walt D.R."/>
            <person name="Bodnar A.G."/>
        </authorList>
    </citation>
    <scope>NUCLEOTIDE SEQUENCE</scope>
    <source>
        <strain evidence="3">GMGI-L3</strain>
    </source>
</reference>
<dbReference type="AlphaFoldDB" id="A0A8J5JGC8"/>
<dbReference type="PANTHER" id="PTHR46360">
    <property type="entry name" value="DISKS LARGE HOMOLOG 5"/>
    <property type="match status" value="1"/>
</dbReference>
<evidence type="ECO:0000256" key="1">
    <source>
        <dbReference type="SAM" id="Coils"/>
    </source>
</evidence>
<dbReference type="PANTHER" id="PTHR46360:SF1">
    <property type="entry name" value="DISKS LARGE HOMOLOG 5"/>
    <property type="match status" value="1"/>
</dbReference>
<proteinExistence type="predicted"/>
<name>A0A8J5JGC8_HOMAM</name>
<feature type="region of interest" description="Disordered" evidence="2">
    <location>
        <begin position="263"/>
        <end position="291"/>
    </location>
</feature>
<dbReference type="InterPro" id="IPR053004">
    <property type="entry name" value="MAGUK_Signaling_Regulators"/>
</dbReference>
<organism evidence="3 4">
    <name type="scientific">Homarus americanus</name>
    <name type="common">American lobster</name>
    <dbReference type="NCBI Taxonomy" id="6706"/>
    <lineage>
        <taxon>Eukaryota</taxon>
        <taxon>Metazoa</taxon>
        <taxon>Ecdysozoa</taxon>
        <taxon>Arthropoda</taxon>
        <taxon>Crustacea</taxon>
        <taxon>Multicrustacea</taxon>
        <taxon>Malacostraca</taxon>
        <taxon>Eumalacostraca</taxon>
        <taxon>Eucarida</taxon>
        <taxon>Decapoda</taxon>
        <taxon>Pleocyemata</taxon>
        <taxon>Astacidea</taxon>
        <taxon>Nephropoidea</taxon>
        <taxon>Nephropidae</taxon>
        <taxon>Homarus</taxon>
    </lineage>
</organism>
<sequence>MERPYCGSGRPHSLWFLSVDISHAHSEGGSGSEEWCYHHKVVECGEAGGPVVWEHHALLAGEGTHPPAARHSHCESLAQPPTARARAARACSRLVEAGGRSYGRVAGVTRGASQHLGPPLNTAATNFRLLAKLPSKLPRPSLAAMKKRVSVSVRERGECVTPREDECPASTGSGPRDRLAAGAHLVSRGRSALQEKLQAAARAMRKPPRAALGVVRTAGQRHKWPPNPAPDPPPPAIVTTDRDIMKKELKKVTRERDEALGRLSVGGHHPDQPANYGTLPKGGGSLSDKGLLGSSRDYESLKMQCEKAMGDVQGLLKQNVDITRKYENTMKEVVAEKQKLEREVTSLQTIMEDDRKEIADLRRQQQEAITQEGSGEAINQLYMTTMRKYEAIKDEYDSIRKRYSDLVASHSNNISKLELTQEEVSRLKKQYDEILRECNEAVREKNCLKQQCTKAITEWDSALREKNKLQEELLKVREKYDEMMKEMNTHLIQRQHLNKDLKRLQEERNAAMQEYTLVMSERDTVHKEMDKLQEELSQASKKIKTIEQTTNDSSKEVILISL</sequence>
<gene>
    <name evidence="3" type="primary">Dlg5-L1</name>
    <name evidence="3" type="ORF">Hamer_G012064</name>
</gene>
<evidence type="ECO:0000313" key="3">
    <source>
        <dbReference type="EMBL" id="KAG7155921.1"/>
    </source>
</evidence>
<feature type="compositionally biased region" description="Pro residues" evidence="2">
    <location>
        <begin position="225"/>
        <end position="236"/>
    </location>
</feature>
<feature type="coiled-coil region" evidence="1">
    <location>
        <begin position="417"/>
        <end position="549"/>
    </location>
</feature>
<dbReference type="Proteomes" id="UP000747542">
    <property type="component" value="Unassembled WGS sequence"/>
</dbReference>
<dbReference type="EMBL" id="JAHLQT010040257">
    <property type="protein sequence ID" value="KAG7155921.1"/>
    <property type="molecule type" value="Genomic_DNA"/>
</dbReference>
<accession>A0A8J5JGC8</accession>